<dbReference type="PANTHER" id="PTHR23355">
    <property type="entry name" value="RIBONUCLEASE"/>
    <property type="match status" value="1"/>
</dbReference>
<dbReference type="InterPro" id="IPR050180">
    <property type="entry name" value="RNR_Ribonuclease"/>
</dbReference>
<dbReference type="RefSeq" id="WP_132874174.1">
    <property type="nucleotide sequence ID" value="NZ_SMGG01000005.1"/>
</dbReference>
<evidence type="ECO:0000256" key="8">
    <source>
        <dbReference type="HAMAP-Rule" id="MF_01895"/>
    </source>
</evidence>
<organism evidence="12 13">
    <name type="scientific">Seleniivibrio woodruffii</name>
    <dbReference type="NCBI Taxonomy" id="1078050"/>
    <lineage>
        <taxon>Bacteria</taxon>
        <taxon>Pseudomonadati</taxon>
        <taxon>Deferribacterota</taxon>
        <taxon>Deferribacteres</taxon>
        <taxon>Deferribacterales</taxon>
        <taxon>Geovibrionaceae</taxon>
        <taxon>Seleniivibrio</taxon>
    </lineage>
</organism>
<evidence type="ECO:0000313" key="13">
    <source>
        <dbReference type="Proteomes" id="UP000294614"/>
    </source>
</evidence>
<feature type="domain" description="RNB" evidence="11">
    <location>
        <begin position="236"/>
        <end position="560"/>
    </location>
</feature>
<dbReference type="EMBL" id="SMGG01000005">
    <property type="protein sequence ID" value="TCK60029.1"/>
    <property type="molecule type" value="Genomic_DNA"/>
</dbReference>
<dbReference type="InterPro" id="IPR004476">
    <property type="entry name" value="RNase_II/RNase_R"/>
</dbReference>
<dbReference type="Pfam" id="PF08206">
    <property type="entry name" value="OB_RNB"/>
    <property type="match status" value="1"/>
</dbReference>
<keyword evidence="3 8" id="KW-0963">Cytoplasm</keyword>
<dbReference type="Pfam" id="PF00773">
    <property type="entry name" value="RNB"/>
    <property type="match status" value="1"/>
</dbReference>
<evidence type="ECO:0000256" key="9">
    <source>
        <dbReference type="SAM" id="Coils"/>
    </source>
</evidence>
<keyword evidence="9" id="KW-0175">Coiled coil</keyword>
<keyword evidence="4 8" id="KW-0540">Nuclease</keyword>
<comment type="caution">
    <text evidence="12">The sequence shown here is derived from an EMBL/GenBank/DDBJ whole genome shotgun (WGS) entry which is preliminary data.</text>
</comment>
<dbReference type="Gene3D" id="2.40.50.140">
    <property type="entry name" value="Nucleic acid-binding proteins"/>
    <property type="match status" value="1"/>
</dbReference>
<dbReference type="GO" id="GO:0006402">
    <property type="term" value="P:mRNA catabolic process"/>
    <property type="evidence" value="ECO:0007669"/>
    <property type="project" value="TreeGrafter"/>
</dbReference>
<evidence type="ECO:0000256" key="1">
    <source>
        <dbReference type="ARBA" id="ARBA00001849"/>
    </source>
</evidence>
<evidence type="ECO:0000256" key="6">
    <source>
        <dbReference type="ARBA" id="ARBA00022839"/>
    </source>
</evidence>
<dbReference type="Pfam" id="PF17876">
    <property type="entry name" value="CSD2"/>
    <property type="match status" value="1"/>
</dbReference>
<dbReference type="GO" id="GO:0005829">
    <property type="term" value="C:cytosol"/>
    <property type="evidence" value="ECO:0007669"/>
    <property type="project" value="TreeGrafter"/>
</dbReference>
<keyword evidence="5 8" id="KW-0378">Hydrolase</keyword>
<evidence type="ECO:0000256" key="4">
    <source>
        <dbReference type="ARBA" id="ARBA00022722"/>
    </source>
</evidence>
<evidence type="ECO:0000256" key="5">
    <source>
        <dbReference type="ARBA" id="ARBA00022801"/>
    </source>
</evidence>
<sequence>MSRILKTIKSAGKPLTFKQILSMTQEDPKQLKQELKELTRKRKVRANRNGTYSVPSEKAESKTLTGKMDLHPDGYGFMSVDGGGRDLFIPRNKMGGALHGDRVRVSVETFRGKPEGKVLEITERSVQQIIGRAENLAGILRVVPMTKKFNSYIYVSAASAKGIENDDIVMVELTSYPDGQKAGRGIIKKRLGKLTDPRIEDLIVLNRYNIEREYPQAVEEYVKSIAPKLLKEAGKRTDFRDLTTVTIDGETARDFDDAISVNVTDTGYELYVHIADVSHFVHPDTPVDKEAFSRGTSFYFPEFAVPMLPEMLSNNLCSLRPDEEKFTLSAKITYDEKAQRKRTDLYRSIIKSNRRLTYTYVQAVLDETEKEQDKEILRLLKDSERLALLIMKRRKKEGMLDFDFPETEFDLDENGEVAAVRPSERHLSHRIIEHFMIEANEVVSEFLEKHVQKSVYRIHDKPDPMKLNDFSQLAESFGIAVTIKDVTPKEVARASEAVGKSPYGDILGPALVRTMAKAEYNTNNIGHFGLASESYTHFTSPIRRYPDLMVHRLICNRLFNAHYEVTTDLDTACQKSTENEQRAENAERDIERFKKVKYLMKHMDEPFAAIITSVGPFGLSIYLPTLMMKGTITLEAIQGDVYQYIKKAQLVKGKRTGVMYRAADPIEVMAERIDYDIQEAYFYPL</sequence>
<dbReference type="Proteomes" id="UP000294614">
    <property type="component" value="Unassembled WGS sequence"/>
</dbReference>
<proteinExistence type="inferred from homology"/>
<dbReference type="InterPro" id="IPR011129">
    <property type="entry name" value="CSD"/>
</dbReference>
<dbReference type="SMART" id="SM00357">
    <property type="entry name" value="CSP"/>
    <property type="match status" value="1"/>
</dbReference>
<accession>A0A4R1KA28</accession>
<protein>
    <recommendedName>
        <fullName evidence="8">Ribonuclease R</fullName>
        <shortName evidence="8">RNase R</shortName>
        <ecNumber evidence="8">3.1.13.1</ecNumber>
    </recommendedName>
</protein>
<dbReference type="AlphaFoldDB" id="A0A4R1KA28"/>
<comment type="catalytic activity">
    <reaction evidence="1 8">
        <text>Exonucleolytic cleavage in the 3'- to 5'-direction to yield nucleoside 5'-phosphates.</text>
        <dbReference type="EC" id="3.1.13.1"/>
    </reaction>
</comment>
<dbReference type="GO" id="GO:0003723">
    <property type="term" value="F:RNA binding"/>
    <property type="evidence" value="ECO:0007669"/>
    <property type="project" value="UniProtKB-UniRule"/>
</dbReference>
<evidence type="ECO:0000259" key="11">
    <source>
        <dbReference type="SMART" id="SM00955"/>
    </source>
</evidence>
<dbReference type="InterPro" id="IPR012340">
    <property type="entry name" value="NA-bd_OB-fold"/>
</dbReference>
<name>A0A4R1KA28_9BACT</name>
<comment type="similarity">
    <text evidence="8">Belongs to the RNR ribonuclease family. RNase R subfamily.</text>
</comment>
<feature type="coiled-coil region" evidence="9">
    <location>
        <begin position="569"/>
        <end position="596"/>
    </location>
</feature>
<gene>
    <name evidence="8" type="primary">rnr</name>
    <name evidence="12" type="ORF">C8D98_2201</name>
</gene>
<dbReference type="SMART" id="SM00955">
    <property type="entry name" value="RNB"/>
    <property type="match status" value="1"/>
</dbReference>
<keyword evidence="13" id="KW-1185">Reference proteome</keyword>
<keyword evidence="7 8" id="KW-0694">RNA-binding</keyword>
<keyword evidence="6 8" id="KW-0269">Exonuclease</keyword>
<feature type="domain" description="Cold-shock" evidence="10">
    <location>
        <begin position="65"/>
        <end position="122"/>
    </location>
</feature>
<dbReference type="OrthoDB" id="9764149at2"/>
<dbReference type="InterPro" id="IPR011805">
    <property type="entry name" value="RNase_R"/>
</dbReference>
<dbReference type="InterPro" id="IPR022966">
    <property type="entry name" value="RNase_II/R_CS"/>
</dbReference>
<dbReference type="PANTHER" id="PTHR23355:SF9">
    <property type="entry name" value="DIS3-LIKE EXONUCLEASE 2"/>
    <property type="match status" value="1"/>
</dbReference>
<reference evidence="12 13" key="1">
    <citation type="submission" date="2019-03" db="EMBL/GenBank/DDBJ databases">
        <title>Genomic Encyclopedia of Type Strains, Phase IV (KMG-IV): sequencing the most valuable type-strain genomes for metagenomic binning, comparative biology and taxonomic classification.</title>
        <authorList>
            <person name="Goeker M."/>
        </authorList>
    </citation>
    <scope>NUCLEOTIDE SEQUENCE [LARGE SCALE GENOMIC DNA]</scope>
    <source>
        <strain evidence="12 13">DSM 24984</strain>
    </source>
</reference>
<dbReference type="GO" id="GO:0008859">
    <property type="term" value="F:exoribonuclease II activity"/>
    <property type="evidence" value="ECO:0007669"/>
    <property type="project" value="UniProtKB-UniRule"/>
</dbReference>
<dbReference type="NCBIfam" id="TIGR02063">
    <property type="entry name" value="RNase_R"/>
    <property type="match status" value="1"/>
</dbReference>
<dbReference type="EC" id="3.1.13.1" evidence="8"/>
<comment type="subcellular location">
    <subcellularLocation>
        <location evidence="2 8">Cytoplasm</location>
    </subcellularLocation>
</comment>
<comment type="function">
    <text evidence="8">3'-5' exoribonuclease that releases 5'-nucleoside monophosphates and is involved in maturation of structured RNAs.</text>
</comment>
<evidence type="ECO:0000259" key="10">
    <source>
        <dbReference type="SMART" id="SM00357"/>
    </source>
</evidence>
<evidence type="ECO:0000256" key="2">
    <source>
        <dbReference type="ARBA" id="ARBA00004496"/>
    </source>
</evidence>
<dbReference type="SUPFAM" id="SSF50249">
    <property type="entry name" value="Nucleic acid-binding proteins"/>
    <property type="match status" value="3"/>
</dbReference>
<dbReference type="InterPro" id="IPR040476">
    <property type="entry name" value="CSD2"/>
</dbReference>
<evidence type="ECO:0000313" key="12">
    <source>
        <dbReference type="EMBL" id="TCK60029.1"/>
    </source>
</evidence>
<dbReference type="PROSITE" id="PS01175">
    <property type="entry name" value="RIBONUCLEASE_II"/>
    <property type="match status" value="1"/>
</dbReference>
<dbReference type="HAMAP" id="MF_01895">
    <property type="entry name" value="RNase_R"/>
    <property type="match status" value="1"/>
</dbReference>
<dbReference type="InterPro" id="IPR013223">
    <property type="entry name" value="RNase_B_OB_dom"/>
</dbReference>
<dbReference type="NCBIfam" id="TIGR00358">
    <property type="entry name" value="3_prime_RNase"/>
    <property type="match status" value="1"/>
</dbReference>
<evidence type="ECO:0000256" key="7">
    <source>
        <dbReference type="ARBA" id="ARBA00022884"/>
    </source>
</evidence>
<evidence type="ECO:0000256" key="3">
    <source>
        <dbReference type="ARBA" id="ARBA00022490"/>
    </source>
</evidence>
<dbReference type="InterPro" id="IPR001900">
    <property type="entry name" value="RNase_II/R"/>
</dbReference>